<protein>
    <submittedName>
        <fullName evidence="1">Uncharacterized protein</fullName>
    </submittedName>
</protein>
<evidence type="ECO:0000313" key="2">
    <source>
        <dbReference type="Proteomes" id="UP000002358"/>
    </source>
</evidence>
<dbReference type="Proteomes" id="UP000002358">
    <property type="component" value="Unassembled WGS sequence"/>
</dbReference>
<dbReference type="GeneID" id="107981811"/>
<dbReference type="EnsemblMetazoa" id="XM_016988493">
    <property type="protein sequence ID" value="XP_016843982"/>
    <property type="gene ID" value="LOC107981811"/>
</dbReference>
<dbReference type="InParanoid" id="A0A7M7IWC2"/>
<name>A0A7M7IWC2_NASVI</name>
<evidence type="ECO:0000313" key="1">
    <source>
        <dbReference type="EnsemblMetazoa" id="XP_016843982"/>
    </source>
</evidence>
<organism evidence="1 2">
    <name type="scientific">Nasonia vitripennis</name>
    <name type="common">Parasitic wasp</name>
    <dbReference type="NCBI Taxonomy" id="7425"/>
    <lineage>
        <taxon>Eukaryota</taxon>
        <taxon>Metazoa</taxon>
        <taxon>Ecdysozoa</taxon>
        <taxon>Arthropoda</taxon>
        <taxon>Hexapoda</taxon>
        <taxon>Insecta</taxon>
        <taxon>Pterygota</taxon>
        <taxon>Neoptera</taxon>
        <taxon>Endopterygota</taxon>
        <taxon>Hymenoptera</taxon>
        <taxon>Apocrita</taxon>
        <taxon>Proctotrupomorpha</taxon>
        <taxon>Chalcidoidea</taxon>
        <taxon>Pteromalidae</taxon>
        <taxon>Pteromalinae</taxon>
        <taxon>Nasonia</taxon>
    </lineage>
</organism>
<accession>A0A7M7IWC2</accession>
<proteinExistence type="predicted"/>
<sequence>MSLDAIIDYSYFMKNRDRLLKLIQFLKDNLEVTDENVASREIQEKITRNGLGLRNTYSVSTMACLPQFFATSGRVQHFCTASLEMIAGHRDLALYIIHYLKNVPEVPEKYPFFKCSLVTANYTAAFSK</sequence>
<reference evidence="1" key="1">
    <citation type="submission" date="2021-01" db="UniProtKB">
        <authorList>
            <consortium name="EnsemblMetazoa"/>
        </authorList>
    </citation>
    <scope>IDENTIFICATION</scope>
</reference>
<dbReference type="AlphaFoldDB" id="A0A7M7IWC2"/>
<keyword evidence="2" id="KW-1185">Reference proteome</keyword>
<dbReference type="RefSeq" id="XP_016843982.1">
    <property type="nucleotide sequence ID" value="XM_016988493.2"/>
</dbReference>
<dbReference type="KEGG" id="nvi:107981811"/>